<comment type="caution">
    <text evidence="3">The sequence shown here is derived from an EMBL/GenBank/DDBJ whole genome shotgun (WGS) entry which is preliminary data.</text>
</comment>
<sequence>MSEPLKRPAKTISASSSISDLSFEDVKLADVSGVSSNRTGSERSGSVGLPPSQSSAIRAEPSSPFAAAAKIERKPTVDEPLDNISWRGAPPTEGPGIQVDAAALRENLATFAGQAANTAGQAANTLSDATLAASSKVLLSSARGREILMEKLSKQIPPQAGHWFSEGITNWSSGLTDTVHTGLSAMQQLWATADASMKAASEETAKTDVQGSEEVRALFGLPEEEELMEAFPCSLMQTYTCTDNSFTDTRKISFAGHLYMTGSQICFHSEPTPHFKVVLKSIKTIDKSRDSDTDVVKLELAAGQRLVFGGFTSLDLENFLALAWHFTSDIK</sequence>
<dbReference type="Pfam" id="PF02893">
    <property type="entry name" value="GRAM"/>
    <property type="match status" value="1"/>
</dbReference>
<dbReference type="Gene3D" id="2.30.29.30">
    <property type="entry name" value="Pleckstrin-homology domain (PH domain)/Phosphotyrosine-binding domain (PTB)"/>
    <property type="match status" value="1"/>
</dbReference>
<gene>
    <name evidence="3" type="ORF">WJX74_009729</name>
</gene>
<feature type="region of interest" description="Disordered" evidence="1">
    <location>
        <begin position="32"/>
        <end position="97"/>
    </location>
</feature>
<dbReference type="Proteomes" id="UP001438707">
    <property type="component" value="Unassembled WGS sequence"/>
</dbReference>
<dbReference type="EMBL" id="JALJOS010000014">
    <property type="protein sequence ID" value="KAK9831260.1"/>
    <property type="molecule type" value="Genomic_DNA"/>
</dbReference>
<reference evidence="3 4" key="1">
    <citation type="journal article" date="2024" name="Nat. Commun.">
        <title>Phylogenomics reveals the evolutionary origins of lichenization in chlorophyte algae.</title>
        <authorList>
            <person name="Puginier C."/>
            <person name="Libourel C."/>
            <person name="Otte J."/>
            <person name="Skaloud P."/>
            <person name="Haon M."/>
            <person name="Grisel S."/>
            <person name="Petersen M."/>
            <person name="Berrin J.G."/>
            <person name="Delaux P.M."/>
            <person name="Dal Grande F."/>
            <person name="Keller J."/>
        </authorList>
    </citation>
    <scope>NUCLEOTIDE SEQUENCE [LARGE SCALE GENOMIC DNA]</scope>
    <source>
        <strain evidence="3 4">SAG 2145</strain>
    </source>
</reference>
<evidence type="ECO:0000313" key="4">
    <source>
        <dbReference type="Proteomes" id="UP001438707"/>
    </source>
</evidence>
<name>A0AAW1RCC5_9CHLO</name>
<organism evidence="3 4">
    <name type="scientific">Apatococcus lobatus</name>
    <dbReference type="NCBI Taxonomy" id="904363"/>
    <lineage>
        <taxon>Eukaryota</taxon>
        <taxon>Viridiplantae</taxon>
        <taxon>Chlorophyta</taxon>
        <taxon>core chlorophytes</taxon>
        <taxon>Trebouxiophyceae</taxon>
        <taxon>Chlorellales</taxon>
        <taxon>Chlorellaceae</taxon>
        <taxon>Apatococcus</taxon>
    </lineage>
</organism>
<evidence type="ECO:0000256" key="1">
    <source>
        <dbReference type="SAM" id="MobiDB-lite"/>
    </source>
</evidence>
<dbReference type="InterPro" id="IPR004182">
    <property type="entry name" value="GRAM"/>
</dbReference>
<protein>
    <recommendedName>
        <fullName evidence="2">GRAM domain-containing protein</fullName>
    </recommendedName>
</protein>
<dbReference type="SMART" id="SM00568">
    <property type="entry name" value="GRAM"/>
    <property type="match status" value="1"/>
</dbReference>
<feature type="domain" description="GRAM" evidence="2">
    <location>
        <begin position="213"/>
        <end position="289"/>
    </location>
</feature>
<feature type="compositionally biased region" description="Polar residues" evidence="1">
    <location>
        <begin position="33"/>
        <end position="44"/>
    </location>
</feature>
<evidence type="ECO:0000313" key="3">
    <source>
        <dbReference type="EMBL" id="KAK9831260.1"/>
    </source>
</evidence>
<dbReference type="InterPro" id="IPR011993">
    <property type="entry name" value="PH-like_dom_sf"/>
</dbReference>
<dbReference type="AlphaFoldDB" id="A0AAW1RCC5"/>
<proteinExistence type="predicted"/>
<keyword evidence="4" id="KW-1185">Reference proteome</keyword>
<evidence type="ECO:0000259" key="2">
    <source>
        <dbReference type="SMART" id="SM00568"/>
    </source>
</evidence>
<accession>A0AAW1RCC5</accession>